<protein>
    <submittedName>
        <fullName evidence="1">Uncharacterized protein</fullName>
    </submittedName>
</protein>
<accession>A0ACC2GTI3</accession>
<organism evidence="1 2">
    <name type="scientific">Dallia pectoralis</name>
    <name type="common">Alaska blackfish</name>
    <dbReference type="NCBI Taxonomy" id="75939"/>
    <lineage>
        <taxon>Eukaryota</taxon>
        <taxon>Metazoa</taxon>
        <taxon>Chordata</taxon>
        <taxon>Craniata</taxon>
        <taxon>Vertebrata</taxon>
        <taxon>Euteleostomi</taxon>
        <taxon>Actinopterygii</taxon>
        <taxon>Neopterygii</taxon>
        <taxon>Teleostei</taxon>
        <taxon>Protacanthopterygii</taxon>
        <taxon>Esociformes</taxon>
        <taxon>Umbridae</taxon>
        <taxon>Dallia</taxon>
    </lineage>
</organism>
<evidence type="ECO:0000313" key="2">
    <source>
        <dbReference type="Proteomes" id="UP001157502"/>
    </source>
</evidence>
<name>A0ACC2GTI3_DALPE</name>
<evidence type="ECO:0000313" key="1">
    <source>
        <dbReference type="EMBL" id="KAJ8006961.1"/>
    </source>
</evidence>
<sequence length="216" mass="23934">MNYRKYSPTRNIWVEAPSAVAINISPLSARRTTGDPGRVEVSSPPRMRQSKVKGVKPIRGHPFPNRSLESIEAVWSQKKTEDVPPIPVDQKTEKRPEVMNPGENGGPCRGGRKKGFKPPDVRTIFSPGERDPRVKEEKGEGHAFHPEVAVAGAWCDVCLKYILHLTLMCSGCKYTCHPECRENVSLDCLPTVPVAVDTPFSQDHLNNNTTPNVSTL</sequence>
<proteinExistence type="predicted"/>
<comment type="caution">
    <text evidence="1">The sequence shown here is derived from an EMBL/GenBank/DDBJ whole genome shotgun (WGS) entry which is preliminary data.</text>
</comment>
<dbReference type="EMBL" id="CM055736">
    <property type="protein sequence ID" value="KAJ8006961.1"/>
    <property type="molecule type" value="Genomic_DNA"/>
</dbReference>
<reference evidence="1" key="1">
    <citation type="submission" date="2021-05" db="EMBL/GenBank/DDBJ databases">
        <authorList>
            <person name="Pan Q."/>
            <person name="Jouanno E."/>
            <person name="Zahm M."/>
            <person name="Klopp C."/>
            <person name="Cabau C."/>
            <person name="Louis A."/>
            <person name="Berthelot C."/>
            <person name="Parey E."/>
            <person name="Roest Crollius H."/>
            <person name="Montfort J."/>
            <person name="Robinson-Rechavi M."/>
            <person name="Bouchez O."/>
            <person name="Lampietro C."/>
            <person name="Lopez Roques C."/>
            <person name="Donnadieu C."/>
            <person name="Postlethwait J."/>
            <person name="Bobe J."/>
            <person name="Dillon D."/>
            <person name="Chandos A."/>
            <person name="von Hippel F."/>
            <person name="Guiguen Y."/>
        </authorList>
    </citation>
    <scope>NUCLEOTIDE SEQUENCE</scope>
    <source>
        <strain evidence="1">YG-Jan2019</strain>
    </source>
</reference>
<dbReference type="Proteomes" id="UP001157502">
    <property type="component" value="Chromosome 9"/>
</dbReference>
<keyword evidence="2" id="KW-1185">Reference proteome</keyword>
<gene>
    <name evidence="1" type="ORF">DPEC_G00112630</name>
</gene>